<dbReference type="Proteomes" id="UP000184096">
    <property type="component" value="Chromosome I"/>
</dbReference>
<keyword evidence="2" id="KW-1185">Reference proteome</keyword>
<organism evidence="1 2">
    <name type="scientific">Bradyrhizobium erythrophlei</name>
    <dbReference type="NCBI Taxonomy" id="1437360"/>
    <lineage>
        <taxon>Bacteria</taxon>
        <taxon>Pseudomonadati</taxon>
        <taxon>Pseudomonadota</taxon>
        <taxon>Alphaproteobacteria</taxon>
        <taxon>Hyphomicrobiales</taxon>
        <taxon>Nitrobacteraceae</taxon>
        <taxon>Bradyrhizobium</taxon>
    </lineage>
</organism>
<dbReference type="OrthoDB" id="9811127at2"/>
<protein>
    <recommendedName>
        <fullName evidence="3">DUF2934 domain-containing protein</fullName>
    </recommendedName>
</protein>
<proteinExistence type="predicted"/>
<accession>A0A1M7UMA5</accession>
<dbReference type="EMBL" id="LT670849">
    <property type="protein sequence ID" value="SHN84036.1"/>
    <property type="molecule type" value="Genomic_DNA"/>
</dbReference>
<evidence type="ECO:0000313" key="2">
    <source>
        <dbReference type="Proteomes" id="UP000184096"/>
    </source>
</evidence>
<dbReference type="Pfam" id="PF11154">
    <property type="entry name" value="DUF2934"/>
    <property type="match status" value="1"/>
</dbReference>
<gene>
    <name evidence="1" type="ORF">SAMN05444170_5759</name>
</gene>
<name>A0A1M7UMA5_9BRAD</name>
<sequence length="72" mass="8114">MQDMENAIRERAYHLWIEGGRQDGQADNYWLAAQREVLGTSLGEIGRLIARKAVEAPAKPKKARAPRKKRAA</sequence>
<evidence type="ECO:0008006" key="3">
    <source>
        <dbReference type="Google" id="ProtNLM"/>
    </source>
</evidence>
<reference evidence="2" key="1">
    <citation type="submission" date="2016-11" db="EMBL/GenBank/DDBJ databases">
        <authorList>
            <person name="Varghese N."/>
            <person name="Submissions S."/>
        </authorList>
    </citation>
    <scope>NUCLEOTIDE SEQUENCE [LARGE SCALE GENOMIC DNA]</scope>
    <source>
        <strain evidence="2">GAS401</strain>
    </source>
</reference>
<dbReference type="AlphaFoldDB" id="A0A1M7UMA5"/>
<dbReference type="InterPro" id="IPR021327">
    <property type="entry name" value="DUF2934"/>
</dbReference>
<evidence type="ECO:0000313" key="1">
    <source>
        <dbReference type="EMBL" id="SHN84036.1"/>
    </source>
</evidence>